<dbReference type="EMBL" id="KN822146">
    <property type="protein sequence ID" value="KIM54860.1"/>
    <property type="molecule type" value="Genomic_DNA"/>
</dbReference>
<reference evidence="2" key="2">
    <citation type="submission" date="2015-01" db="EMBL/GenBank/DDBJ databases">
        <title>Evolutionary Origins and Diversification of the Mycorrhizal Mutualists.</title>
        <authorList>
            <consortium name="DOE Joint Genome Institute"/>
            <consortium name="Mycorrhizal Genomics Consortium"/>
            <person name="Kohler A."/>
            <person name="Kuo A."/>
            <person name="Nagy L.G."/>
            <person name="Floudas D."/>
            <person name="Copeland A."/>
            <person name="Barry K.W."/>
            <person name="Cichocki N."/>
            <person name="Veneault-Fourrey C."/>
            <person name="LaButti K."/>
            <person name="Lindquist E.A."/>
            <person name="Lipzen A."/>
            <person name="Lundell T."/>
            <person name="Morin E."/>
            <person name="Murat C."/>
            <person name="Riley R."/>
            <person name="Ohm R."/>
            <person name="Sun H."/>
            <person name="Tunlid A."/>
            <person name="Henrissat B."/>
            <person name="Grigoriev I.V."/>
            <person name="Hibbett D.S."/>
            <person name="Martin F."/>
        </authorList>
    </citation>
    <scope>NUCLEOTIDE SEQUENCE [LARGE SCALE GENOMIC DNA]</scope>
    <source>
        <strain evidence="2">Foug A</strain>
    </source>
</reference>
<evidence type="ECO:0000313" key="2">
    <source>
        <dbReference type="Proteomes" id="UP000053989"/>
    </source>
</evidence>
<keyword evidence="2" id="KW-1185">Reference proteome</keyword>
<proteinExistence type="predicted"/>
<dbReference type="AlphaFoldDB" id="A0A0C3D1Z9"/>
<name>A0A0C3D1Z9_9AGAM</name>
<reference evidence="1 2" key="1">
    <citation type="submission" date="2014-04" db="EMBL/GenBank/DDBJ databases">
        <authorList>
            <consortium name="DOE Joint Genome Institute"/>
            <person name="Kuo A."/>
            <person name="Kohler A."/>
            <person name="Nagy L.G."/>
            <person name="Floudas D."/>
            <person name="Copeland A."/>
            <person name="Barry K.W."/>
            <person name="Cichocki N."/>
            <person name="Veneault-Fourrey C."/>
            <person name="LaButti K."/>
            <person name="Lindquist E.A."/>
            <person name="Lipzen A."/>
            <person name="Lundell T."/>
            <person name="Morin E."/>
            <person name="Murat C."/>
            <person name="Sun H."/>
            <person name="Tunlid A."/>
            <person name="Henrissat B."/>
            <person name="Grigoriev I.V."/>
            <person name="Hibbett D.S."/>
            <person name="Martin F."/>
            <person name="Nordberg H.P."/>
            <person name="Cantor M.N."/>
            <person name="Hua S.X."/>
        </authorList>
    </citation>
    <scope>NUCLEOTIDE SEQUENCE [LARGE SCALE GENOMIC DNA]</scope>
    <source>
        <strain evidence="1 2">Foug A</strain>
    </source>
</reference>
<dbReference type="Proteomes" id="UP000053989">
    <property type="component" value="Unassembled WGS sequence"/>
</dbReference>
<accession>A0A0C3D1Z9</accession>
<dbReference type="InParanoid" id="A0A0C3D1Z9"/>
<evidence type="ECO:0000313" key="1">
    <source>
        <dbReference type="EMBL" id="KIM54860.1"/>
    </source>
</evidence>
<sequence>MMRVSSDNFPPLPLFCHRWPGPQTKCRDGHINSDPGSVGVIFVNRACIPSYSFLVCNIRVRPFGRTCVANFAQRSRHFQAVHFPACTCHFSTAATAFNKSAPVFMRHLMYAVDEIVLPPYLCRCA</sequence>
<organism evidence="1 2">
    <name type="scientific">Scleroderma citrinum Foug A</name>
    <dbReference type="NCBI Taxonomy" id="1036808"/>
    <lineage>
        <taxon>Eukaryota</taxon>
        <taxon>Fungi</taxon>
        <taxon>Dikarya</taxon>
        <taxon>Basidiomycota</taxon>
        <taxon>Agaricomycotina</taxon>
        <taxon>Agaricomycetes</taxon>
        <taxon>Agaricomycetidae</taxon>
        <taxon>Boletales</taxon>
        <taxon>Sclerodermatineae</taxon>
        <taxon>Sclerodermataceae</taxon>
        <taxon>Scleroderma</taxon>
    </lineage>
</organism>
<protein>
    <submittedName>
        <fullName evidence="1">Uncharacterized protein</fullName>
    </submittedName>
</protein>
<dbReference type="HOGENOM" id="CLU_1993940_0_0_1"/>
<gene>
    <name evidence="1" type="ORF">SCLCIDRAFT_340663</name>
</gene>